<organism evidence="1 2">
    <name type="scientific">Racocetra persica</name>
    <dbReference type="NCBI Taxonomy" id="160502"/>
    <lineage>
        <taxon>Eukaryota</taxon>
        <taxon>Fungi</taxon>
        <taxon>Fungi incertae sedis</taxon>
        <taxon>Mucoromycota</taxon>
        <taxon>Glomeromycotina</taxon>
        <taxon>Glomeromycetes</taxon>
        <taxon>Diversisporales</taxon>
        <taxon>Gigasporaceae</taxon>
        <taxon>Racocetra</taxon>
    </lineage>
</organism>
<feature type="non-terminal residue" evidence="1">
    <location>
        <position position="102"/>
    </location>
</feature>
<proteinExistence type="predicted"/>
<keyword evidence="2" id="KW-1185">Reference proteome</keyword>
<name>A0ACA9S6P6_9GLOM</name>
<evidence type="ECO:0000313" key="1">
    <source>
        <dbReference type="EMBL" id="CAG8825024.1"/>
    </source>
</evidence>
<evidence type="ECO:0000313" key="2">
    <source>
        <dbReference type="Proteomes" id="UP000789920"/>
    </source>
</evidence>
<sequence>NIVSLSMRGLVRQVYCRFNNGIVYGYTPGRALSVPDMSNQHICLLIAEHMAVWHKVNISNEKESALFPILRKWLKEVPRSYADPKTDEKFQNNFKLEELFNE</sequence>
<reference evidence="1" key="1">
    <citation type="submission" date="2021-06" db="EMBL/GenBank/DDBJ databases">
        <authorList>
            <person name="Kallberg Y."/>
            <person name="Tangrot J."/>
            <person name="Rosling A."/>
        </authorList>
    </citation>
    <scope>NUCLEOTIDE SEQUENCE</scope>
    <source>
        <strain evidence="1">MA461A</strain>
    </source>
</reference>
<feature type="non-terminal residue" evidence="1">
    <location>
        <position position="1"/>
    </location>
</feature>
<accession>A0ACA9S6P6</accession>
<dbReference type="Proteomes" id="UP000789920">
    <property type="component" value="Unassembled WGS sequence"/>
</dbReference>
<gene>
    <name evidence="1" type="ORF">RPERSI_LOCUS26380</name>
</gene>
<protein>
    <submittedName>
        <fullName evidence="1">35804_t:CDS:1</fullName>
    </submittedName>
</protein>
<dbReference type="EMBL" id="CAJVQC010089873">
    <property type="protein sequence ID" value="CAG8825024.1"/>
    <property type="molecule type" value="Genomic_DNA"/>
</dbReference>
<comment type="caution">
    <text evidence="1">The sequence shown here is derived from an EMBL/GenBank/DDBJ whole genome shotgun (WGS) entry which is preliminary data.</text>
</comment>